<dbReference type="AlphaFoldDB" id="S8ASQ0"/>
<gene>
    <name evidence="3" type="ORF">H072_186</name>
</gene>
<evidence type="ECO:0000313" key="4">
    <source>
        <dbReference type="Proteomes" id="UP000015100"/>
    </source>
</evidence>
<protein>
    <recommendedName>
        <fullName evidence="2">BTB domain-containing protein</fullName>
    </recommendedName>
</protein>
<feature type="region of interest" description="Disordered" evidence="1">
    <location>
        <begin position="143"/>
        <end position="162"/>
    </location>
</feature>
<dbReference type="InterPro" id="IPR011333">
    <property type="entry name" value="SKP1/BTB/POZ_sf"/>
</dbReference>
<dbReference type="Proteomes" id="UP000015100">
    <property type="component" value="Unassembled WGS sequence"/>
</dbReference>
<dbReference type="InterPro" id="IPR000210">
    <property type="entry name" value="BTB/POZ_dom"/>
</dbReference>
<feature type="domain" description="BTB" evidence="2">
    <location>
        <begin position="248"/>
        <end position="319"/>
    </location>
</feature>
<keyword evidence="4" id="KW-1185">Reference proteome</keyword>
<organism evidence="3 4">
    <name type="scientific">Dactylellina haptotyla (strain CBS 200.50)</name>
    <name type="common">Nematode-trapping fungus</name>
    <name type="synonym">Monacrosporium haptotylum</name>
    <dbReference type="NCBI Taxonomy" id="1284197"/>
    <lineage>
        <taxon>Eukaryota</taxon>
        <taxon>Fungi</taxon>
        <taxon>Dikarya</taxon>
        <taxon>Ascomycota</taxon>
        <taxon>Pezizomycotina</taxon>
        <taxon>Orbiliomycetes</taxon>
        <taxon>Orbiliales</taxon>
        <taxon>Orbiliaceae</taxon>
        <taxon>Dactylellina</taxon>
    </lineage>
</organism>
<dbReference type="Pfam" id="PF00651">
    <property type="entry name" value="BTB"/>
    <property type="match status" value="1"/>
</dbReference>
<dbReference type="PROSITE" id="PS50097">
    <property type="entry name" value="BTB"/>
    <property type="match status" value="1"/>
</dbReference>
<dbReference type="SUPFAM" id="SSF54695">
    <property type="entry name" value="POZ domain"/>
    <property type="match status" value="1"/>
</dbReference>
<dbReference type="Gene3D" id="3.30.710.10">
    <property type="entry name" value="Potassium Channel Kv1.1, Chain A"/>
    <property type="match status" value="1"/>
</dbReference>
<feature type="region of interest" description="Disordered" evidence="1">
    <location>
        <begin position="184"/>
        <end position="227"/>
    </location>
</feature>
<reference evidence="4" key="2">
    <citation type="submission" date="2013-04" db="EMBL/GenBank/DDBJ databases">
        <title>Genomic mechanisms accounting for the adaptation to parasitism in nematode-trapping fungi.</title>
        <authorList>
            <person name="Ahren D.G."/>
        </authorList>
    </citation>
    <scope>NUCLEOTIDE SEQUENCE [LARGE SCALE GENOMIC DNA]</scope>
    <source>
        <strain evidence="4">CBS 200.50</strain>
    </source>
</reference>
<comment type="caution">
    <text evidence="3">The sequence shown here is derived from an EMBL/GenBank/DDBJ whole genome shotgun (WGS) entry which is preliminary data.</text>
</comment>
<evidence type="ECO:0000256" key="1">
    <source>
        <dbReference type="SAM" id="MobiDB-lite"/>
    </source>
</evidence>
<evidence type="ECO:0000259" key="2">
    <source>
        <dbReference type="PROSITE" id="PS50097"/>
    </source>
</evidence>
<dbReference type="EMBL" id="AQGS01000003">
    <property type="protein sequence ID" value="EPS45884.1"/>
    <property type="molecule type" value="Genomic_DNA"/>
</dbReference>
<dbReference type="CDD" id="cd18186">
    <property type="entry name" value="BTB_POZ_ZBTB_KLHL-like"/>
    <property type="match status" value="1"/>
</dbReference>
<evidence type="ECO:0000313" key="3">
    <source>
        <dbReference type="EMBL" id="EPS45884.1"/>
    </source>
</evidence>
<dbReference type="HOGENOM" id="CLU_582680_0_0_1"/>
<reference evidence="3 4" key="1">
    <citation type="journal article" date="2013" name="PLoS Genet.">
        <title>Genomic mechanisms accounting for the adaptation to parasitism in nematode-trapping fungi.</title>
        <authorList>
            <person name="Meerupati T."/>
            <person name="Andersson K.M."/>
            <person name="Friman E."/>
            <person name="Kumar D."/>
            <person name="Tunlid A."/>
            <person name="Ahren D."/>
        </authorList>
    </citation>
    <scope>NUCLEOTIDE SEQUENCE [LARGE SCALE GENOMIC DNA]</scope>
    <source>
        <strain evidence="3 4">CBS 200.50</strain>
    </source>
</reference>
<accession>S8ASQ0</accession>
<dbReference type="SMART" id="SM00225">
    <property type="entry name" value="BTB"/>
    <property type="match status" value="1"/>
</dbReference>
<name>S8ASQ0_DACHA</name>
<sequence>MIELPEVKVKPFEVCLKWLYSGGYDIDFTVDRYPKIVDELDTADFLSIGDLQEEIFRSFSGVVELEGLKDNHSTYLPLLDFFVRLVEKSRITNTGLTKELANKIVVSQSAHVNAGLAANKSEKALAILVNAYKEKMAKHFPESLAEPPEPITRTPSQAPCTPKLLKSGPQIILLTICKMTSQRFTGSGRPQAGPQYRDKGGPAQPQKSHGGPTPPRTDNGGQTQPQAENVFFGPKETFKFLSGDTKYTDVRLLVGKEGKPLYFHACALAAGSPYFHAKLSPPRGRTVERRMTLKLPALTYRGVKRACDWLYGNPLPRLDAKALFSDVVYETYLAAQYLGIPSLTRALHRDIRFVFEENLGLPGTGQSLCYRRRDPLLLLEAVARFYNEKSFDSYMYLARIVAKEIYPDSKFIRRYTGSSKCDGMFFTALMTAYADLVDVVRGEARAMFASYEARLNELRARGKSGKKRR</sequence>
<proteinExistence type="predicted"/>
<dbReference type="OrthoDB" id="6359816at2759"/>